<feature type="active site" description="Proton acceptor" evidence="6">
    <location>
        <position position="75"/>
    </location>
</feature>
<dbReference type="Pfam" id="PF14487">
    <property type="entry name" value="DarT"/>
    <property type="match status" value="1"/>
</dbReference>
<gene>
    <name evidence="8" type="ORF">TH3_01255</name>
</gene>
<organism evidence="8 9">
    <name type="scientific">Thalassospira xiamenensis M-5 = DSM 17429</name>
    <dbReference type="NCBI Taxonomy" id="1123366"/>
    <lineage>
        <taxon>Bacteria</taxon>
        <taxon>Pseudomonadati</taxon>
        <taxon>Pseudomonadota</taxon>
        <taxon>Alphaproteobacteria</taxon>
        <taxon>Rhodospirillales</taxon>
        <taxon>Thalassospiraceae</taxon>
        <taxon>Thalassospira</taxon>
    </lineage>
</organism>
<dbReference type="KEGG" id="txi:TH3_01255"/>
<evidence type="ECO:0000313" key="8">
    <source>
        <dbReference type="EMBL" id="AJD50377.1"/>
    </source>
</evidence>
<feature type="active site" evidence="6">
    <location>
        <position position="218"/>
    </location>
</feature>
<evidence type="ECO:0000256" key="3">
    <source>
        <dbReference type="ARBA" id="ARBA00022679"/>
    </source>
</evidence>
<comment type="similarity">
    <text evidence="6">Belongs to the DarT ADP-ribosyltransferase family.</text>
</comment>
<protein>
    <recommendedName>
        <fullName evidence="7">DarT domain-containing protein</fullName>
    </recommendedName>
</protein>
<dbReference type="GO" id="GO:0016779">
    <property type="term" value="F:nucleotidyltransferase activity"/>
    <property type="evidence" value="ECO:0007669"/>
    <property type="project" value="UniProtKB-UniRule"/>
</dbReference>
<dbReference type="PROSITE" id="PS52018">
    <property type="entry name" value="DART"/>
    <property type="match status" value="1"/>
</dbReference>
<comment type="catalytic activity">
    <reaction evidence="6">
        <text>a thymidine in DNA + NAD(+) = an N-(ADP-alpha-D-ribosyl)-thymidine in DNA + nicotinamide + H(+)</text>
        <dbReference type="Rhea" id="RHEA:71651"/>
        <dbReference type="Rhea" id="RHEA-COMP:13556"/>
        <dbReference type="Rhea" id="RHEA-COMP:18051"/>
        <dbReference type="ChEBI" id="CHEBI:15378"/>
        <dbReference type="ChEBI" id="CHEBI:17154"/>
        <dbReference type="ChEBI" id="CHEBI:57540"/>
        <dbReference type="ChEBI" id="CHEBI:137386"/>
        <dbReference type="ChEBI" id="CHEBI:191199"/>
    </reaction>
</comment>
<evidence type="ECO:0000256" key="6">
    <source>
        <dbReference type="PROSITE-ProRule" id="PRU01362"/>
    </source>
</evidence>
<evidence type="ECO:0000256" key="1">
    <source>
        <dbReference type="ARBA" id="ARBA00022649"/>
    </source>
</evidence>
<comment type="caution">
    <text evidence="6">Lacks conserved residue(s) required for the propagation of feature annotation.</text>
</comment>
<feature type="binding site" evidence="6">
    <location>
        <begin position="36"/>
        <end position="38"/>
    </location>
    <ligand>
        <name>NAD(+)</name>
        <dbReference type="ChEBI" id="CHEBI:57540"/>
    </ligand>
</feature>
<sequence length="266" mass="30386">MVGFAGLLDNVIASFDVMSFFAEALGANLPDRFIFRQVYYKDIEVFLVDGEVRSKNHEHPQLCHQASYQSIVDRRGSPLFQMPDGGVVNDYVPFYFSPITSFTFTIFRGTVDLMSPEGDNLGPACEEDRVFLVAKVENFRDSGLDFCFSDFALNSNAPLPVLCGDLDSLEEHVHWDMFDEYPYKGRIEELGYNGVCQYFKSMDDPPERMTRSQKRMAEFLVRSAVPLGLIDCLIVKSETIRDKLEQMMDASVWDIPIYVKPGCYYQ</sequence>
<dbReference type="InterPro" id="IPR029494">
    <property type="entry name" value="DarT"/>
</dbReference>
<dbReference type="AlphaFoldDB" id="A0AB72U894"/>
<evidence type="ECO:0000256" key="2">
    <source>
        <dbReference type="ARBA" id="ARBA00022676"/>
    </source>
</evidence>
<keyword evidence="2 6" id="KW-0328">Glycosyltransferase</keyword>
<dbReference type="GO" id="GO:0016757">
    <property type="term" value="F:glycosyltransferase activity"/>
    <property type="evidence" value="ECO:0007669"/>
    <property type="project" value="UniProtKB-UniRule"/>
</dbReference>
<reference evidence="8 9" key="1">
    <citation type="journal article" date="2012" name="J. Bacteriol.">
        <title>Genome sequence of Thalassospira xiamenensis type strain M-5.</title>
        <authorList>
            <person name="Lai Q."/>
            <person name="Shao Z."/>
        </authorList>
    </citation>
    <scope>NUCLEOTIDE SEQUENCE [LARGE SCALE GENOMIC DNA]</scope>
    <source>
        <strain evidence="8 9">M-5</strain>
    </source>
</reference>
<dbReference type="GeneID" id="31930042"/>
<evidence type="ECO:0000313" key="9">
    <source>
        <dbReference type="Proteomes" id="UP000007127"/>
    </source>
</evidence>
<feature type="domain" description="DarT" evidence="7">
    <location>
        <begin position="32"/>
        <end position="265"/>
    </location>
</feature>
<dbReference type="GO" id="GO:0003677">
    <property type="term" value="F:DNA binding"/>
    <property type="evidence" value="ECO:0007669"/>
    <property type="project" value="UniProtKB-UniRule"/>
</dbReference>
<keyword evidence="4 6" id="KW-0548">Nucleotidyltransferase</keyword>
<keyword evidence="1 6" id="KW-1277">Toxin-antitoxin system</keyword>
<evidence type="ECO:0000256" key="4">
    <source>
        <dbReference type="ARBA" id="ARBA00022695"/>
    </source>
</evidence>
<proteinExistence type="inferred from homology"/>
<evidence type="ECO:0000259" key="7">
    <source>
        <dbReference type="PROSITE" id="PS52018"/>
    </source>
</evidence>
<evidence type="ECO:0000256" key="5">
    <source>
        <dbReference type="ARBA" id="ARBA00023125"/>
    </source>
</evidence>
<keyword evidence="5 6" id="KW-0238">DNA-binding</keyword>
<dbReference type="Proteomes" id="UP000007127">
    <property type="component" value="Chromosome"/>
</dbReference>
<name>A0AB72U894_9PROT</name>
<keyword evidence="3 6" id="KW-0808">Transferase</keyword>
<feature type="binding site" evidence="6">
    <location>
        <position position="75"/>
    </location>
    <ligand>
        <name>NAD(+)</name>
        <dbReference type="ChEBI" id="CHEBI:57540"/>
    </ligand>
</feature>
<dbReference type="RefSeq" id="WP_007089213.1">
    <property type="nucleotide sequence ID" value="NZ_CP004388.1"/>
</dbReference>
<accession>A0AB72U894</accession>
<dbReference type="EMBL" id="CP004388">
    <property type="protein sequence ID" value="AJD50377.1"/>
    <property type="molecule type" value="Genomic_DNA"/>
</dbReference>